<dbReference type="GeneID" id="123728666"/>
<proteinExistence type="inferred from homology"/>
<dbReference type="Pfam" id="PF05461">
    <property type="entry name" value="ApoL"/>
    <property type="match status" value="1"/>
</dbReference>
<protein>
    <recommendedName>
        <fullName evidence="5">Apolipoprotein L3-like</fullName>
    </recommendedName>
</protein>
<accession>A0ABM3DCM2</accession>
<name>A0ABM3DCM2_SALSA</name>
<keyword evidence="2" id="KW-0812">Transmembrane</keyword>
<evidence type="ECO:0000313" key="3">
    <source>
        <dbReference type="Proteomes" id="UP001652741"/>
    </source>
</evidence>
<dbReference type="InterPro" id="IPR008405">
    <property type="entry name" value="ApoL"/>
</dbReference>
<keyword evidence="2" id="KW-0472">Membrane</keyword>
<evidence type="ECO:0008006" key="5">
    <source>
        <dbReference type="Google" id="ProtNLM"/>
    </source>
</evidence>
<comment type="similarity">
    <text evidence="1">Belongs to the apolipoprotein L family.</text>
</comment>
<feature type="transmembrane region" description="Helical" evidence="2">
    <location>
        <begin position="169"/>
        <end position="190"/>
    </location>
</feature>
<keyword evidence="3" id="KW-1185">Reference proteome</keyword>
<organism evidence="3 4">
    <name type="scientific">Salmo salar</name>
    <name type="common">Atlantic salmon</name>
    <dbReference type="NCBI Taxonomy" id="8030"/>
    <lineage>
        <taxon>Eukaryota</taxon>
        <taxon>Metazoa</taxon>
        <taxon>Chordata</taxon>
        <taxon>Craniata</taxon>
        <taxon>Vertebrata</taxon>
        <taxon>Euteleostomi</taxon>
        <taxon>Actinopterygii</taxon>
        <taxon>Neopterygii</taxon>
        <taxon>Teleostei</taxon>
        <taxon>Protacanthopterygii</taxon>
        <taxon>Salmoniformes</taxon>
        <taxon>Salmonidae</taxon>
        <taxon>Salmoninae</taxon>
        <taxon>Salmo</taxon>
    </lineage>
</organism>
<evidence type="ECO:0000313" key="4">
    <source>
        <dbReference type="RefSeq" id="XP_045556557.1"/>
    </source>
</evidence>
<dbReference type="RefSeq" id="XP_045556557.1">
    <property type="nucleotide sequence ID" value="XM_045700601.1"/>
</dbReference>
<evidence type="ECO:0000256" key="2">
    <source>
        <dbReference type="SAM" id="Phobius"/>
    </source>
</evidence>
<sequence length="202" mass="21220">MEVQPACDGSDSSDDSMELHPLMSSSDLPIKLVENITIFKNLLDERINDLQANVNELCEIADHFEAMHRETTIGSLSGSVIGSVGGITAIVDTILAPFTLGASLIITGVGVGVSVAGGVTGAVSNITDMKDAAFKAGRCSTNFAPELVRIIWFATIGKGAAQASRTVRVAGALSGVLSGLFLAMEIFFIAKESMEIHQINQH</sequence>
<dbReference type="PANTHER" id="PTHR14096">
    <property type="entry name" value="APOLIPOPROTEIN L"/>
    <property type="match status" value="1"/>
</dbReference>
<keyword evidence="2" id="KW-1133">Transmembrane helix</keyword>
<dbReference type="PANTHER" id="PTHR14096:SF34">
    <property type="entry name" value="APOLIPOPROTEIN L3-LIKE-RELATED"/>
    <property type="match status" value="1"/>
</dbReference>
<gene>
    <name evidence="4" type="primary">LOC123728666</name>
</gene>
<dbReference type="Proteomes" id="UP001652741">
    <property type="component" value="Chromosome ssa18"/>
</dbReference>
<reference evidence="4" key="1">
    <citation type="submission" date="2025-08" db="UniProtKB">
        <authorList>
            <consortium name="RefSeq"/>
        </authorList>
    </citation>
    <scope>IDENTIFICATION</scope>
</reference>
<evidence type="ECO:0000256" key="1">
    <source>
        <dbReference type="ARBA" id="ARBA00010090"/>
    </source>
</evidence>